<evidence type="ECO:0000256" key="1">
    <source>
        <dbReference type="ARBA" id="ARBA00009437"/>
    </source>
</evidence>
<feature type="compositionally biased region" description="Basic and acidic residues" evidence="5">
    <location>
        <begin position="335"/>
        <end position="345"/>
    </location>
</feature>
<dbReference type="Proteomes" id="UP000532440">
    <property type="component" value="Unassembled WGS sequence"/>
</dbReference>
<dbReference type="Gene3D" id="1.10.10.10">
    <property type="entry name" value="Winged helix-like DNA-binding domain superfamily/Winged helix DNA-binding domain"/>
    <property type="match status" value="1"/>
</dbReference>
<feature type="region of interest" description="Disordered" evidence="5">
    <location>
        <begin position="316"/>
        <end position="345"/>
    </location>
</feature>
<gene>
    <name evidence="7" type="ORF">HNQ70_002540</name>
</gene>
<reference evidence="7 8" key="1">
    <citation type="submission" date="2020-08" db="EMBL/GenBank/DDBJ databases">
        <title>Genomic Encyclopedia of Type Strains, Phase IV (KMG-IV): sequencing the most valuable type-strain genomes for metagenomic binning, comparative biology and taxonomic classification.</title>
        <authorList>
            <person name="Goeker M."/>
        </authorList>
    </citation>
    <scope>NUCLEOTIDE SEQUENCE [LARGE SCALE GENOMIC DNA]</scope>
    <source>
        <strain evidence="7 8">DSM 29781</strain>
    </source>
</reference>
<evidence type="ECO:0000313" key="7">
    <source>
        <dbReference type="EMBL" id="MBB5272517.1"/>
    </source>
</evidence>
<dbReference type="RefSeq" id="WP_183968129.1">
    <property type="nucleotide sequence ID" value="NZ_BAABEW010000022.1"/>
</dbReference>
<feature type="domain" description="HTH lysR-type" evidence="6">
    <location>
        <begin position="21"/>
        <end position="78"/>
    </location>
</feature>
<dbReference type="SUPFAM" id="SSF53850">
    <property type="entry name" value="Periplasmic binding protein-like II"/>
    <property type="match status" value="1"/>
</dbReference>
<dbReference type="InterPro" id="IPR036390">
    <property type="entry name" value="WH_DNA-bd_sf"/>
</dbReference>
<sequence length="345" mass="36779">MATASTAAPAATPAAASEGLPDANDLLLFACVMEAGSFSRAAQRCGLPKSTVSRRIAALEAGLGERLLTRTTRQLAITEFGERILDHARRLLEETEAAHALAQHRQAAPRGTLRVSLPPDFDELNLPALLPGFVAVHPEVRVELDLSPRRADLVAERFDLAVRVAARLPDDATLVARRIADLGYGLYASPDYLERAGRPVSPQELPSHAGLRLIVSGGEVQPWRLASGAERCEVLPSGPLAANSIGLLRELAARGMGIAGLSERQAAPLLASGRLERVLPDWRLPTMTVWGVTPGRRLTPARVDAFLEAVRAALKQDSSAVSPDEELPAPAGAKKTKEASNVRNL</sequence>
<name>A0A7W8M9A9_9BURK</name>
<dbReference type="CDD" id="cd08422">
    <property type="entry name" value="PBP2_CrgA_like"/>
    <property type="match status" value="1"/>
</dbReference>
<dbReference type="PANTHER" id="PTHR30537:SF5">
    <property type="entry name" value="HTH-TYPE TRANSCRIPTIONAL ACTIVATOR TTDR-RELATED"/>
    <property type="match status" value="1"/>
</dbReference>
<keyword evidence="4" id="KW-0804">Transcription</keyword>
<evidence type="ECO:0000259" key="6">
    <source>
        <dbReference type="PROSITE" id="PS50931"/>
    </source>
</evidence>
<keyword evidence="3 7" id="KW-0238">DNA-binding</keyword>
<evidence type="ECO:0000256" key="5">
    <source>
        <dbReference type="SAM" id="MobiDB-lite"/>
    </source>
</evidence>
<keyword evidence="2" id="KW-0805">Transcription regulation</keyword>
<dbReference type="PROSITE" id="PS50931">
    <property type="entry name" value="HTH_LYSR"/>
    <property type="match status" value="1"/>
</dbReference>
<evidence type="ECO:0000256" key="3">
    <source>
        <dbReference type="ARBA" id="ARBA00023125"/>
    </source>
</evidence>
<organism evidence="7 8">
    <name type="scientific">Quisquiliibacterium transsilvanicum</name>
    <dbReference type="NCBI Taxonomy" id="1549638"/>
    <lineage>
        <taxon>Bacteria</taxon>
        <taxon>Pseudomonadati</taxon>
        <taxon>Pseudomonadota</taxon>
        <taxon>Betaproteobacteria</taxon>
        <taxon>Burkholderiales</taxon>
        <taxon>Burkholderiaceae</taxon>
        <taxon>Quisquiliibacterium</taxon>
    </lineage>
</organism>
<comment type="caution">
    <text evidence="7">The sequence shown here is derived from an EMBL/GenBank/DDBJ whole genome shotgun (WGS) entry which is preliminary data.</text>
</comment>
<keyword evidence="8" id="KW-1185">Reference proteome</keyword>
<evidence type="ECO:0000313" key="8">
    <source>
        <dbReference type="Proteomes" id="UP000532440"/>
    </source>
</evidence>
<dbReference type="SUPFAM" id="SSF46785">
    <property type="entry name" value="Winged helix' DNA-binding domain"/>
    <property type="match status" value="1"/>
</dbReference>
<evidence type="ECO:0000256" key="2">
    <source>
        <dbReference type="ARBA" id="ARBA00023015"/>
    </source>
</evidence>
<comment type="similarity">
    <text evidence="1">Belongs to the LysR transcriptional regulatory family.</text>
</comment>
<evidence type="ECO:0000256" key="4">
    <source>
        <dbReference type="ARBA" id="ARBA00023163"/>
    </source>
</evidence>
<accession>A0A7W8M9A9</accession>
<dbReference type="FunFam" id="1.10.10.10:FF:000001">
    <property type="entry name" value="LysR family transcriptional regulator"/>
    <property type="match status" value="1"/>
</dbReference>
<dbReference type="InterPro" id="IPR000847">
    <property type="entry name" value="LysR_HTH_N"/>
</dbReference>
<protein>
    <submittedName>
        <fullName evidence="7">DNA-binding transcriptional LysR family regulator</fullName>
    </submittedName>
</protein>
<dbReference type="Pfam" id="PF03466">
    <property type="entry name" value="LysR_substrate"/>
    <property type="match status" value="1"/>
</dbReference>
<dbReference type="GO" id="GO:0003700">
    <property type="term" value="F:DNA-binding transcription factor activity"/>
    <property type="evidence" value="ECO:0007669"/>
    <property type="project" value="InterPro"/>
</dbReference>
<dbReference type="InterPro" id="IPR005119">
    <property type="entry name" value="LysR_subst-bd"/>
</dbReference>
<dbReference type="GO" id="GO:0003677">
    <property type="term" value="F:DNA binding"/>
    <property type="evidence" value="ECO:0007669"/>
    <property type="project" value="UniProtKB-KW"/>
</dbReference>
<dbReference type="AlphaFoldDB" id="A0A7W8M9A9"/>
<proteinExistence type="inferred from homology"/>
<dbReference type="Gene3D" id="3.40.190.290">
    <property type="match status" value="1"/>
</dbReference>
<dbReference type="Pfam" id="PF00126">
    <property type="entry name" value="HTH_1"/>
    <property type="match status" value="1"/>
</dbReference>
<dbReference type="InterPro" id="IPR058163">
    <property type="entry name" value="LysR-type_TF_proteobact-type"/>
</dbReference>
<dbReference type="EMBL" id="JACHGB010000005">
    <property type="protein sequence ID" value="MBB5272517.1"/>
    <property type="molecule type" value="Genomic_DNA"/>
</dbReference>
<dbReference type="InterPro" id="IPR036388">
    <property type="entry name" value="WH-like_DNA-bd_sf"/>
</dbReference>
<dbReference type="PANTHER" id="PTHR30537">
    <property type="entry name" value="HTH-TYPE TRANSCRIPTIONAL REGULATOR"/>
    <property type="match status" value="1"/>
</dbReference>